<dbReference type="OrthoDB" id="1359059at2"/>
<protein>
    <recommendedName>
        <fullName evidence="4">YcxB-like protein</fullName>
    </recommendedName>
</protein>
<evidence type="ECO:0000256" key="1">
    <source>
        <dbReference type="SAM" id="Phobius"/>
    </source>
</evidence>
<dbReference type="KEGG" id="ffl:HYN86_17270"/>
<keyword evidence="1" id="KW-0472">Membrane</keyword>
<name>A0A344LWF5_9FLAO</name>
<evidence type="ECO:0008006" key="4">
    <source>
        <dbReference type="Google" id="ProtNLM"/>
    </source>
</evidence>
<dbReference type="EMBL" id="CP030261">
    <property type="protein sequence ID" value="AXB58247.1"/>
    <property type="molecule type" value="Genomic_DNA"/>
</dbReference>
<evidence type="ECO:0000313" key="2">
    <source>
        <dbReference type="EMBL" id="AXB58247.1"/>
    </source>
</evidence>
<sequence>MTAANFSLEFQLKTCEIRKLNKMYFKHLFKERIVVSLLLILMFVISIDFMLENDFLQWLIKSLILIVLFVLIHFSCMDMIALLVLKLTKKMLGSAKFQNKYKLQFTYSDICITSPLGELNHKWTKIEKVISTKNFLFLYIKERNTYIISISKKNYNHLQMEELLSFVEKNIMSITKV</sequence>
<gene>
    <name evidence="2" type="ORF">HYN86_17270</name>
</gene>
<keyword evidence="1" id="KW-1133">Transmembrane helix</keyword>
<reference evidence="2 3" key="1">
    <citation type="submission" date="2018-06" db="EMBL/GenBank/DDBJ databases">
        <title>Genome sequencing of Flavobacterium.</title>
        <authorList>
            <person name="Baek M.-G."/>
            <person name="Yi H."/>
        </authorList>
    </citation>
    <scope>NUCLEOTIDE SEQUENCE [LARGE SCALE GENOMIC DNA]</scope>
    <source>
        <strain evidence="2 3">HYN0086</strain>
    </source>
</reference>
<keyword evidence="3" id="KW-1185">Reference proteome</keyword>
<organism evidence="2 3">
    <name type="scientific">Flavobacterium fluviale</name>
    <dbReference type="NCBI Taxonomy" id="2249356"/>
    <lineage>
        <taxon>Bacteria</taxon>
        <taxon>Pseudomonadati</taxon>
        <taxon>Bacteroidota</taxon>
        <taxon>Flavobacteriia</taxon>
        <taxon>Flavobacteriales</taxon>
        <taxon>Flavobacteriaceae</taxon>
        <taxon>Flavobacterium</taxon>
    </lineage>
</organism>
<feature type="transmembrane region" description="Helical" evidence="1">
    <location>
        <begin position="63"/>
        <end position="85"/>
    </location>
</feature>
<feature type="transmembrane region" description="Helical" evidence="1">
    <location>
        <begin position="33"/>
        <end position="51"/>
    </location>
</feature>
<dbReference type="RefSeq" id="WP_113679171.1">
    <property type="nucleotide sequence ID" value="NZ_CP030261.1"/>
</dbReference>
<evidence type="ECO:0000313" key="3">
    <source>
        <dbReference type="Proteomes" id="UP000251561"/>
    </source>
</evidence>
<proteinExistence type="predicted"/>
<accession>A0A344LWF5</accession>
<keyword evidence="1" id="KW-0812">Transmembrane</keyword>
<dbReference type="AlphaFoldDB" id="A0A344LWF5"/>
<dbReference type="Proteomes" id="UP000251561">
    <property type="component" value="Chromosome"/>
</dbReference>